<keyword evidence="3" id="KW-0326">Glycosidase</keyword>
<feature type="region of interest" description="Disordered" evidence="4">
    <location>
        <begin position="1429"/>
        <end position="1538"/>
    </location>
</feature>
<evidence type="ECO:0008006" key="11">
    <source>
        <dbReference type="Google" id="ProtNLM"/>
    </source>
</evidence>
<dbReference type="InterPro" id="IPR001547">
    <property type="entry name" value="Glyco_hydro_5"/>
</dbReference>
<dbReference type="PANTHER" id="PTHR31308:SF5">
    <property type="entry name" value="ERGOSTERYL-BETA-GLUCOSIDASE"/>
    <property type="match status" value="1"/>
</dbReference>
<feature type="region of interest" description="Disordered" evidence="4">
    <location>
        <begin position="1287"/>
        <end position="1344"/>
    </location>
</feature>
<keyword evidence="5" id="KW-0812">Transmembrane</keyword>
<evidence type="ECO:0000313" key="10">
    <source>
        <dbReference type="Proteomes" id="UP000591131"/>
    </source>
</evidence>
<feature type="compositionally biased region" description="Acidic residues" evidence="4">
    <location>
        <begin position="1162"/>
        <end position="1195"/>
    </location>
</feature>
<keyword evidence="5" id="KW-1133">Transmembrane helix</keyword>
<reference evidence="9 10" key="1">
    <citation type="submission" date="2020-04" db="EMBL/GenBank/DDBJ databases">
        <title>Perkinsus chesapeaki whole genome sequence.</title>
        <authorList>
            <person name="Bogema D.R."/>
        </authorList>
    </citation>
    <scope>NUCLEOTIDE SEQUENCE [LARGE SCALE GENOMIC DNA]</scope>
    <source>
        <strain evidence="9">ATCC PRA-425</strain>
    </source>
</reference>
<dbReference type="GO" id="GO:1901136">
    <property type="term" value="P:carbohydrate derivative catabolic process"/>
    <property type="evidence" value="ECO:0007669"/>
    <property type="project" value="UniProtKB-ARBA"/>
</dbReference>
<evidence type="ECO:0000256" key="4">
    <source>
        <dbReference type="SAM" id="MobiDB-lite"/>
    </source>
</evidence>
<feature type="transmembrane region" description="Helical" evidence="5">
    <location>
        <begin position="12"/>
        <end position="38"/>
    </location>
</feature>
<dbReference type="PROSITE" id="PS00659">
    <property type="entry name" value="GLYCOSYL_HYDROL_F5"/>
    <property type="match status" value="1"/>
</dbReference>
<feature type="transmembrane region" description="Helical" evidence="5">
    <location>
        <begin position="50"/>
        <end position="72"/>
    </location>
</feature>
<evidence type="ECO:0000259" key="8">
    <source>
        <dbReference type="Pfam" id="PF18564"/>
    </source>
</evidence>
<dbReference type="GO" id="GO:0004553">
    <property type="term" value="F:hydrolase activity, hydrolyzing O-glycosyl compounds"/>
    <property type="evidence" value="ECO:0007669"/>
    <property type="project" value="InterPro"/>
</dbReference>
<dbReference type="Pfam" id="PF12253">
    <property type="entry name" value="CAF1A_dimeriz"/>
    <property type="match status" value="1"/>
</dbReference>
<dbReference type="EMBL" id="JAAPAO010000537">
    <property type="protein sequence ID" value="KAF4657521.1"/>
    <property type="molecule type" value="Genomic_DNA"/>
</dbReference>
<evidence type="ECO:0000256" key="1">
    <source>
        <dbReference type="ARBA" id="ARBA00005641"/>
    </source>
</evidence>
<dbReference type="InterPro" id="IPR013780">
    <property type="entry name" value="Glyco_hydro_b"/>
</dbReference>
<gene>
    <name evidence="9" type="ORF">FOL47_008403</name>
</gene>
<feature type="region of interest" description="Disordered" evidence="4">
    <location>
        <begin position="1061"/>
        <end position="1096"/>
    </location>
</feature>
<evidence type="ECO:0000256" key="2">
    <source>
        <dbReference type="ARBA" id="ARBA00022801"/>
    </source>
</evidence>
<feature type="compositionally biased region" description="Polar residues" evidence="4">
    <location>
        <begin position="1500"/>
        <end position="1526"/>
    </location>
</feature>
<name>A0A7J6LEP0_PERCH</name>
<evidence type="ECO:0000313" key="9">
    <source>
        <dbReference type="EMBL" id="KAF4657521.1"/>
    </source>
</evidence>
<dbReference type="SUPFAM" id="SSF51445">
    <property type="entry name" value="(Trans)glycosidases"/>
    <property type="match status" value="1"/>
</dbReference>
<keyword evidence="5" id="KW-0472">Membrane</keyword>
<dbReference type="InterPro" id="IPR022043">
    <property type="entry name" value="CAF1A_DD"/>
</dbReference>
<feature type="compositionally biased region" description="Gly residues" evidence="4">
    <location>
        <begin position="1462"/>
        <end position="1474"/>
    </location>
</feature>
<dbReference type="GO" id="GO:0016042">
    <property type="term" value="P:lipid catabolic process"/>
    <property type="evidence" value="ECO:0007669"/>
    <property type="project" value="UniProtKB-ARBA"/>
</dbReference>
<feature type="compositionally biased region" description="Low complexity" evidence="4">
    <location>
        <begin position="1071"/>
        <end position="1086"/>
    </location>
</feature>
<evidence type="ECO:0000256" key="5">
    <source>
        <dbReference type="SAM" id="Phobius"/>
    </source>
</evidence>
<dbReference type="InterPro" id="IPR052066">
    <property type="entry name" value="Glycosphingolipid_Hydrolases"/>
</dbReference>
<feature type="compositionally biased region" description="Basic and acidic residues" evidence="4">
    <location>
        <begin position="914"/>
        <end position="946"/>
    </location>
</feature>
<comment type="caution">
    <text evidence="9">The sequence shown here is derived from an EMBL/GenBank/DDBJ whole genome shotgun (WGS) entry which is preliminary data.</text>
</comment>
<dbReference type="Gene3D" id="2.60.40.1180">
    <property type="entry name" value="Golgi alpha-mannosidase II"/>
    <property type="match status" value="1"/>
</dbReference>
<feature type="compositionally biased region" description="Polar residues" evidence="4">
    <location>
        <begin position="1320"/>
        <end position="1332"/>
    </location>
</feature>
<feature type="compositionally biased region" description="Basic and acidic residues" evidence="4">
    <location>
        <begin position="1481"/>
        <end position="1494"/>
    </location>
</feature>
<feature type="compositionally biased region" description="Low complexity" evidence="4">
    <location>
        <begin position="947"/>
        <end position="960"/>
    </location>
</feature>
<sequence length="1558" mass="174192">MAWFTHVPHQVFTVITVFYAEELVAILFGVSMAIWLPIVEYFLQGSSTVLSWLVLGGLGSIGCIIMFEMGFMRNPRFVLKPKHDMPSVVEPEDYSKFKAPRQVERDVIIDGPQFRDIEGRRVHLRGINVGGMCKLPYGSTTHQPTLPYGDGVTFVGRPFPLNEADVHLARLRAWGLTFLRFLVSWEALEPRRPGEYDREYINYVVEIIRKCREYGISVVIDPHQDAWCRWTGGDGAPRWTLEKIGMNPDKLSEAGVAVLHQDNLADDEDDDPKRFYLHMIWPTNNFMYAAATMWAIFFAGEDYAPNTKIADALKDEPNVLGFETLNEPNMGWVGRSLPLDKYDSSQPLGFLASPWESIQLAQGHSVSVPNGGWLSAFFVTSARVMANSNSGSTRATLAGSGENTPLWCKIVGLKRSLISKIVSRTLNENNSKVFLAGYNDPWYDNGVWDYDNNGNMRLLKKRYFDLKTDEDFQTRYMRPFWRDFAKAVTSKMPDGIIFLGPALDMEKPKLHVADKGDAPADTRLVWAPHWYDGLTFQFCIYRTWTAIKASDEGLSIGFGPDIAARIHAETLKHLASSGDAVGPTLLGETGVQWCGDYEMTDMALNDSMCAIESSYVPAVTLWNYAPGNNFKEKDGWNDENLSIFTSDPNPRPDSNGGPHLRMPSAVRPYAFKLAGKPVKVHFNGLTPDKTFTLRFEEDPACKSCVSEIFVPLCIHYRNGIDVQVSDGSWKLDEDGQTLLYRHDPDFVCTAVHFPSCDLSLSMGTQIRTTLDPKFQHELDQSPLAPDDISRAVAMFVEERVFTLQQLGQLPEKEFEGLMNEQQPRLQRGIKVVLKDLWSTWHKWAEQKKKEEELAQKERIREEEKLKRIKEKEEMKLQAADLKRRMQEEARQQKLLEREKVKEQERIAREKLKEEEKLARQAAKEKAKEEERLRKEEERKQRKERGSSAKSVGKKSSVASGRRQSSISSFLITPNAANVSPGKAPRPSLDKGDYAINAWVAEDGCPWCQEGASEARPRTLNTRSGIEEIVGSAEPSLDSWRSYWRKERIKFTREEWREWDRRRFISKKSGDDGASGSQSAGESQQEGHVVPPAELDTKGATTAVYAFGAAKPADSRERYTGRRKPRCVLVDLDDRDRPPVQLIVTCDSKAISGRNPFGKDPGLDYEVDSDAEWEEQDEGEEIGDDDEDSDDDDTVSEADSGVVSDGKLSADEMSEDEECAAAERELIKKKTRKRRSATVLATSWISLEEIDAEVWPSPPAHPGTQEAFKAALRETVLNDFTVDTLDQNLLDAPGEDDPKPVVQPAVQAGGASGAEGPMKSPSGSDAGQPSDSDANGGGKSQQQRRKIWNDVKLRRKLAKFVHANSIGLDKLRQGFEEKHSECAGCGTAAQIKRIAKYERRGANSCMAWWVTPEAIKELKLQPKTMENLAEKRSWSLHRSAPVQSRKRRKPGPTPPTNRETANSGGGESGDGGSDSAGGEETDVTKQDAKRIRRITDYFPTKASSASPTDEPKTATSPSPQETISSTDNEVKEETALPQAAKVSPCDVIGGLTVVSSNSN</sequence>
<accession>A0A7J6LEP0</accession>
<dbReference type="Pfam" id="PF18564">
    <property type="entry name" value="Glyco_hydro_5_C"/>
    <property type="match status" value="1"/>
</dbReference>
<dbReference type="InterPro" id="IPR041036">
    <property type="entry name" value="GH5_C"/>
</dbReference>
<evidence type="ECO:0000259" key="6">
    <source>
        <dbReference type="Pfam" id="PF00150"/>
    </source>
</evidence>
<keyword evidence="2" id="KW-0378">Hydrolase</keyword>
<comment type="similarity">
    <text evidence="1">Belongs to the glycosyl hydrolase 5 (cellulase A) family.</text>
</comment>
<evidence type="ECO:0000256" key="3">
    <source>
        <dbReference type="ARBA" id="ARBA00023295"/>
    </source>
</evidence>
<feature type="domain" description="Chromatin assembly factor 1 subunit A dimerization" evidence="7">
    <location>
        <begin position="1136"/>
        <end position="1195"/>
    </location>
</feature>
<feature type="compositionally biased region" description="Polar residues" evidence="4">
    <location>
        <begin position="961"/>
        <end position="977"/>
    </location>
</feature>
<dbReference type="Pfam" id="PF00150">
    <property type="entry name" value="Cellulase"/>
    <property type="match status" value="1"/>
</dbReference>
<dbReference type="InterPro" id="IPR018087">
    <property type="entry name" value="Glyco_hydro_5_CS"/>
</dbReference>
<protein>
    <recommendedName>
        <fullName evidence="11">Glycoside hydrolase family 5 domain-containing protein</fullName>
    </recommendedName>
</protein>
<evidence type="ECO:0000259" key="7">
    <source>
        <dbReference type="Pfam" id="PF12253"/>
    </source>
</evidence>
<feature type="compositionally biased region" description="Basic and acidic residues" evidence="4">
    <location>
        <begin position="1061"/>
        <end position="1070"/>
    </location>
</feature>
<feature type="region of interest" description="Disordered" evidence="4">
    <location>
        <begin position="914"/>
        <end position="989"/>
    </location>
</feature>
<feature type="region of interest" description="Disordered" evidence="4">
    <location>
        <begin position="1149"/>
        <end position="1218"/>
    </location>
</feature>
<dbReference type="InterPro" id="IPR017853">
    <property type="entry name" value="GH"/>
</dbReference>
<feature type="domain" description="Glycoside hydrolase family 5" evidence="6">
    <location>
        <begin position="167"/>
        <end position="330"/>
    </location>
</feature>
<dbReference type="GO" id="GO:0000272">
    <property type="term" value="P:polysaccharide catabolic process"/>
    <property type="evidence" value="ECO:0007669"/>
    <property type="project" value="InterPro"/>
</dbReference>
<organism evidence="9 10">
    <name type="scientific">Perkinsus chesapeaki</name>
    <name type="common">Clam parasite</name>
    <name type="synonym">Perkinsus andrewsi</name>
    <dbReference type="NCBI Taxonomy" id="330153"/>
    <lineage>
        <taxon>Eukaryota</taxon>
        <taxon>Sar</taxon>
        <taxon>Alveolata</taxon>
        <taxon>Perkinsozoa</taxon>
        <taxon>Perkinsea</taxon>
        <taxon>Perkinsida</taxon>
        <taxon>Perkinsidae</taxon>
        <taxon>Perkinsus</taxon>
    </lineage>
</organism>
<dbReference type="PANTHER" id="PTHR31308">
    <property type="match status" value="1"/>
</dbReference>
<keyword evidence="10" id="KW-1185">Reference proteome</keyword>
<dbReference type="OrthoDB" id="437086at2759"/>
<dbReference type="Proteomes" id="UP000591131">
    <property type="component" value="Unassembled WGS sequence"/>
</dbReference>
<dbReference type="Gene3D" id="3.20.20.80">
    <property type="entry name" value="Glycosidases"/>
    <property type="match status" value="2"/>
</dbReference>
<feature type="domain" description="Glycoside hydrolase family 5 C-terminal" evidence="8">
    <location>
        <begin position="667"/>
        <end position="742"/>
    </location>
</feature>
<proteinExistence type="inferred from homology"/>